<dbReference type="PROSITE" id="PS50104">
    <property type="entry name" value="TIR"/>
    <property type="match status" value="1"/>
</dbReference>
<protein>
    <submittedName>
        <fullName evidence="2">TIR domain-containing protein</fullName>
    </submittedName>
</protein>
<dbReference type="SUPFAM" id="SSF52200">
    <property type="entry name" value="Toll/Interleukin receptor TIR domain"/>
    <property type="match status" value="1"/>
</dbReference>
<dbReference type="Gene3D" id="3.40.50.10140">
    <property type="entry name" value="Toll/interleukin-1 receptor homology (TIR) domain"/>
    <property type="match status" value="1"/>
</dbReference>
<evidence type="ECO:0000259" key="1">
    <source>
        <dbReference type="PROSITE" id="PS50104"/>
    </source>
</evidence>
<dbReference type="GO" id="GO:0008930">
    <property type="term" value="F:methylthioadenosine nucleosidase activity"/>
    <property type="evidence" value="ECO:0007669"/>
    <property type="project" value="TreeGrafter"/>
</dbReference>
<dbReference type="SUPFAM" id="SSF53167">
    <property type="entry name" value="Purine and uridine phosphorylases"/>
    <property type="match status" value="1"/>
</dbReference>
<dbReference type="EMBL" id="JABWDU010000014">
    <property type="protein sequence ID" value="NVD43191.1"/>
    <property type="molecule type" value="Genomic_DNA"/>
</dbReference>
<organism evidence="2 3">
    <name type="scientific">Ensifer oleiphilus</name>
    <dbReference type="NCBI Taxonomy" id="2742698"/>
    <lineage>
        <taxon>Bacteria</taxon>
        <taxon>Pseudomonadati</taxon>
        <taxon>Pseudomonadota</taxon>
        <taxon>Alphaproteobacteria</taxon>
        <taxon>Hyphomicrobiales</taxon>
        <taxon>Rhizobiaceae</taxon>
        <taxon>Sinorhizobium/Ensifer group</taxon>
        <taxon>Ensifer</taxon>
    </lineage>
</organism>
<proteinExistence type="predicted"/>
<dbReference type="RefSeq" id="WP_176356517.1">
    <property type="nucleotide sequence ID" value="NZ_JABWDU010000014.1"/>
</dbReference>
<dbReference type="GO" id="GO:0009116">
    <property type="term" value="P:nucleoside metabolic process"/>
    <property type="evidence" value="ECO:0007669"/>
    <property type="project" value="InterPro"/>
</dbReference>
<dbReference type="GO" id="GO:0019284">
    <property type="term" value="P:L-methionine salvage from S-adenosylmethionine"/>
    <property type="evidence" value="ECO:0007669"/>
    <property type="project" value="TreeGrafter"/>
</dbReference>
<dbReference type="GO" id="GO:0008782">
    <property type="term" value="F:adenosylhomocysteine nucleosidase activity"/>
    <property type="evidence" value="ECO:0007669"/>
    <property type="project" value="TreeGrafter"/>
</dbReference>
<dbReference type="PANTHER" id="PTHR46832:SF1">
    <property type="entry name" value="5'-METHYLTHIOADENOSINE_S-ADENOSYLHOMOCYSTEINE NUCLEOSIDASE"/>
    <property type="match status" value="1"/>
</dbReference>
<feature type="domain" description="TIR" evidence="1">
    <location>
        <begin position="540"/>
        <end position="669"/>
    </location>
</feature>
<sequence>MRDNQESSSTEQTIDILLYVALAEELDTVIAFLGDGFTAQELEDVALTWFSGSIQSTEAGKRYSVAVVAAGKMGNTRSANIASVAIEKLKPSDIVVIGIAGSLSNDLEPGDVFVPDSVNEYLANSASVGEKRTWSLDTSGNHFQSSQRLLDRLQKFRHTRRKQFEAWRNQTRQRRSETIAKSIDDALVEAGVQLRGECNLLVGDDRKLASGPVVGKGKAFLTWLKKQVDRKIAAMEMESAGIFDAGSIRTPAPRVVAIRGISDFADERKDKIEKIAKNAFRALSMENALSLFIASVEAGLFEPDVGRQLESAKLTQLAVLQSAVKSVLVIGGVTGETDDTDAEAPRLHRASMKLGKTLAEAGAHLVVCSPFPDSADYYAAMGYADAKVRGVIHFHSPSHPEVEKKKGLLKKMLGHPDLIVQEWNYPGPEVNDGSSWSQAWLLAQLQALEKVDAVVALGGKVSKTANTLLHLAEAKSLPIIPFSFLGGAGQRANQRRDWARLNPDIDVSFFAEDIGVEQTIRIANMMQARRVSRAFSTKGTPRTIFISRASQDAGVAQDFANALRLRGIEALIGDDEVRPDQMVPASIENAMLRSSICAVLWSKHYALSPWCFDELSMALSQHAYGNIGLWLFNLDDSLIVPVQARKMPTISLRDRELLSPIVDQLLAEPQLR</sequence>
<evidence type="ECO:0000313" key="3">
    <source>
        <dbReference type="Proteomes" id="UP000520198"/>
    </source>
</evidence>
<dbReference type="PANTHER" id="PTHR46832">
    <property type="entry name" value="5'-METHYLTHIOADENOSINE/S-ADENOSYLHOMOCYSTEINE NUCLEOSIDASE"/>
    <property type="match status" value="1"/>
</dbReference>
<dbReference type="InterPro" id="IPR035897">
    <property type="entry name" value="Toll_tir_struct_dom_sf"/>
</dbReference>
<dbReference type="Gene3D" id="3.40.50.1580">
    <property type="entry name" value="Nucleoside phosphorylase domain"/>
    <property type="match status" value="1"/>
</dbReference>
<dbReference type="Pfam" id="PF13676">
    <property type="entry name" value="TIR_2"/>
    <property type="match status" value="1"/>
</dbReference>
<keyword evidence="3" id="KW-1185">Reference proteome</keyword>
<dbReference type="InterPro" id="IPR000845">
    <property type="entry name" value="Nucleoside_phosphorylase_d"/>
</dbReference>
<dbReference type="GO" id="GO:0005829">
    <property type="term" value="C:cytosol"/>
    <property type="evidence" value="ECO:0007669"/>
    <property type="project" value="TreeGrafter"/>
</dbReference>
<dbReference type="InterPro" id="IPR000157">
    <property type="entry name" value="TIR_dom"/>
</dbReference>
<reference evidence="2 3" key="1">
    <citation type="submission" date="2020-06" db="EMBL/GenBank/DDBJ databases">
        <authorList>
            <person name="Grouzdev D.S."/>
        </authorList>
    </citation>
    <scope>NUCLEOTIDE SEQUENCE [LARGE SCALE GENOMIC DNA]</scope>
    <source>
        <strain evidence="2 3">HO-A22</strain>
    </source>
</reference>
<comment type="caution">
    <text evidence="2">The sequence shown here is derived from an EMBL/GenBank/DDBJ whole genome shotgun (WGS) entry which is preliminary data.</text>
</comment>
<dbReference type="GO" id="GO:0007165">
    <property type="term" value="P:signal transduction"/>
    <property type="evidence" value="ECO:0007669"/>
    <property type="project" value="InterPro"/>
</dbReference>
<evidence type="ECO:0000313" key="2">
    <source>
        <dbReference type="EMBL" id="NVD43191.1"/>
    </source>
</evidence>
<dbReference type="Pfam" id="PF01048">
    <property type="entry name" value="PNP_UDP_1"/>
    <property type="match status" value="1"/>
</dbReference>
<dbReference type="InterPro" id="IPR035994">
    <property type="entry name" value="Nucleoside_phosphorylase_sf"/>
</dbReference>
<gene>
    <name evidence="2" type="ORF">HT585_30445</name>
</gene>
<dbReference type="AlphaFoldDB" id="A0A7Y6QCS0"/>
<name>A0A7Y6QCS0_9HYPH</name>
<accession>A0A7Y6QCS0</accession>
<dbReference type="Proteomes" id="UP000520198">
    <property type="component" value="Unassembled WGS sequence"/>
</dbReference>